<evidence type="ECO:0000256" key="1">
    <source>
        <dbReference type="SAM" id="Phobius"/>
    </source>
</evidence>
<reference evidence="2 3" key="1">
    <citation type="journal article" date="2019" name="Nat. Ecol. Evol.">
        <title>Megaphylogeny resolves global patterns of mushroom evolution.</title>
        <authorList>
            <person name="Varga T."/>
            <person name="Krizsan K."/>
            <person name="Foldi C."/>
            <person name="Dima B."/>
            <person name="Sanchez-Garcia M."/>
            <person name="Sanchez-Ramirez S."/>
            <person name="Szollosi G.J."/>
            <person name="Szarkandi J.G."/>
            <person name="Papp V."/>
            <person name="Albert L."/>
            <person name="Andreopoulos W."/>
            <person name="Angelini C."/>
            <person name="Antonin V."/>
            <person name="Barry K.W."/>
            <person name="Bougher N.L."/>
            <person name="Buchanan P."/>
            <person name="Buyck B."/>
            <person name="Bense V."/>
            <person name="Catcheside P."/>
            <person name="Chovatia M."/>
            <person name="Cooper J."/>
            <person name="Damon W."/>
            <person name="Desjardin D."/>
            <person name="Finy P."/>
            <person name="Geml J."/>
            <person name="Haridas S."/>
            <person name="Hughes K."/>
            <person name="Justo A."/>
            <person name="Karasinski D."/>
            <person name="Kautmanova I."/>
            <person name="Kiss B."/>
            <person name="Kocsube S."/>
            <person name="Kotiranta H."/>
            <person name="LaButti K.M."/>
            <person name="Lechner B.E."/>
            <person name="Liimatainen K."/>
            <person name="Lipzen A."/>
            <person name="Lukacs Z."/>
            <person name="Mihaltcheva S."/>
            <person name="Morgado L.N."/>
            <person name="Niskanen T."/>
            <person name="Noordeloos M.E."/>
            <person name="Ohm R.A."/>
            <person name="Ortiz-Santana B."/>
            <person name="Ovrebo C."/>
            <person name="Racz N."/>
            <person name="Riley R."/>
            <person name="Savchenko A."/>
            <person name="Shiryaev A."/>
            <person name="Soop K."/>
            <person name="Spirin V."/>
            <person name="Szebenyi C."/>
            <person name="Tomsovsky M."/>
            <person name="Tulloss R.E."/>
            <person name="Uehling J."/>
            <person name="Grigoriev I.V."/>
            <person name="Vagvolgyi C."/>
            <person name="Papp T."/>
            <person name="Martin F.M."/>
            <person name="Miettinen O."/>
            <person name="Hibbett D.S."/>
            <person name="Nagy L.G."/>
        </authorList>
    </citation>
    <scope>NUCLEOTIDE SEQUENCE [LARGE SCALE GENOMIC DNA]</scope>
    <source>
        <strain evidence="2 3">HHB13444</strain>
    </source>
</reference>
<dbReference type="Proteomes" id="UP000308197">
    <property type="component" value="Unassembled WGS sequence"/>
</dbReference>
<name>A0A5C3P3F2_9APHY</name>
<gene>
    <name evidence="2" type="ORF">K466DRAFT_589440</name>
</gene>
<evidence type="ECO:0000313" key="2">
    <source>
        <dbReference type="EMBL" id="TFK83792.1"/>
    </source>
</evidence>
<proteinExistence type="predicted"/>
<dbReference type="EMBL" id="ML211365">
    <property type="protein sequence ID" value="TFK83792.1"/>
    <property type="molecule type" value="Genomic_DNA"/>
</dbReference>
<dbReference type="InParanoid" id="A0A5C3P3F2"/>
<dbReference type="AlphaFoldDB" id="A0A5C3P3F2"/>
<evidence type="ECO:0000313" key="3">
    <source>
        <dbReference type="Proteomes" id="UP000308197"/>
    </source>
</evidence>
<protein>
    <submittedName>
        <fullName evidence="2">Uncharacterized protein</fullName>
    </submittedName>
</protein>
<keyword evidence="1" id="KW-0812">Transmembrane</keyword>
<sequence length="75" mass="8043">MSEVQFGQVLVGSVTVLPIAYILFSSSSAIVTIRMVAIKRRCTGCRNLEDIVAEDQVAPHDVARIGATGLRSDLP</sequence>
<keyword evidence="3" id="KW-1185">Reference proteome</keyword>
<keyword evidence="1" id="KW-0472">Membrane</keyword>
<keyword evidence="1" id="KW-1133">Transmembrane helix</keyword>
<organism evidence="2 3">
    <name type="scientific">Polyporus arcularius HHB13444</name>
    <dbReference type="NCBI Taxonomy" id="1314778"/>
    <lineage>
        <taxon>Eukaryota</taxon>
        <taxon>Fungi</taxon>
        <taxon>Dikarya</taxon>
        <taxon>Basidiomycota</taxon>
        <taxon>Agaricomycotina</taxon>
        <taxon>Agaricomycetes</taxon>
        <taxon>Polyporales</taxon>
        <taxon>Polyporaceae</taxon>
        <taxon>Polyporus</taxon>
    </lineage>
</organism>
<feature type="transmembrane region" description="Helical" evidence="1">
    <location>
        <begin position="6"/>
        <end position="31"/>
    </location>
</feature>
<accession>A0A5C3P3F2</accession>